<proteinExistence type="inferred from homology"/>
<evidence type="ECO:0000313" key="7">
    <source>
        <dbReference type="EMBL" id="SOC27069.1"/>
    </source>
</evidence>
<dbReference type="InterPro" id="IPR003439">
    <property type="entry name" value="ABC_transporter-like_ATP-bd"/>
</dbReference>
<dbReference type="SUPFAM" id="SSF52540">
    <property type="entry name" value="P-loop containing nucleoside triphosphate hydrolases"/>
    <property type="match status" value="1"/>
</dbReference>
<evidence type="ECO:0000256" key="1">
    <source>
        <dbReference type="ARBA" id="ARBA00005417"/>
    </source>
</evidence>
<evidence type="ECO:0000313" key="8">
    <source>
        <dbReference type="Proteomes" id="UP000219331"/>
    </source>
</evidence>
<dbReference type="InterPro" id="IPR017871">
    <property type="entry name" value="ABC_transporter-like_CS"/>
</dbReference>
<dbReference type="GO" id="GO:0005524">
    <property type="term" value="F:ATP binding"/>
    <property type="evidence" value="ECO:0007669"/>
    <property type="project" value="UniProtKB-KW"/>
</dbReference>
<name>A0A285TT79_9HYPH</name>
<dbReference type="PANTHER" id="PTHR43820">
    <property type="entry name" value="HIGH-AFFINITY BRANCHED-CHAIN AMINO ACID TRANSPORT ATP-BINDING PROTEIN LIVF"/>
    <property type="match status" value="1"/>
</dbReference>
<dbReference type="AlphaFoldDB" id="A0A285TT79"/>
<keyword evidence="5" id="KW-0029">Amino-acid transport</keyword>
<dbReference type="GO" id="GO:0015658">
    <property type="term" value="F:branched-chain amino acid transmembrane transporter activity"/>
    <property type="evidence" value="ECO:0007669"/>
    <property type="project" value="TreeGrafter"/>
</dbReference>
<dbReference type="CDD" id="cd03224">
    <property type="entry name" value="ABC_TM1139_LivF_branched"/>
    <property type="match status" value="1"/>
</dbReference>
<dbReference type="PROSITE" id="PS00211">
    <property type="entry name" value="ABC_TRANSPORTER_1"/>
    <property type="match status" value="1"/>
</dbReference>
<dbReference type="Gene3D" id="3.40.50.300">
    <property type="entry name" value="P-loop containing nucleotide triphosphate hydrolases"/>
    <property type="match status" value="1"/>
</dbReference>
<evidence type="ECO:0000256" key="3">
    <source>
        <dbReference type="ARBA" id="ARBA00022741"/>
    </source>
</evidence>
<dbReference type="EMBL" id="OBML01000017">
    <property type="protein sequence ID" value="SOC27069.1"/>
    <property type="molecule type" value="Genomic_DNA"/>
</dbReference>
<comment type="similarity">
    <text evidence="1">Belongs to the ABC transporter superfamily.</text>
</comment>
<protein>
    <submittedName>
        <fullName evidence="7">Amino acid/amide ABC transporter ATP-binding protein 2, HAAT family</fullName>
    </submittedName>
</protein>
<dbReference type="InterPro" id="IPR027417">
    <property type="entry name" value="P-loop_NTPase"/>
</dbReference>
<evidence type="ECO:0000256" key="5">
    <source>
        <dbReference type="ARBA" id="ARBA00022970"/>
    </source>
</evidence>
<keyword evidence="8" id="KW-1185">Reference proteome</keyword>
<dbReference type="SMART" id="SM00382">
    <property type="entry name" value="AAA"/>
    <property type="match status" value="1"/>
</dbReference>
<evidence type="ECO:0000259" key="6">
    <source>
        <dbReference type="PROSITE" id="PS50893"/>
    </source>
</evidence>
<keyword evidence="2" id="KW-0813">Transport</keyword>
<dbReference type="PANTHER" id="PTHR43820:SF4">
    <property type="entry name" value="HIGH-AFFINITY BRANCHED-CHAIN AMINO ACID TRANSPORT ATP-BINDING PROTEIN LIVF"/>
    <property type="match status" value="1"/>
</dbReference>
<keyword evidence="3" id="KW-0547">Nucleotide-binding</keyword>
<dbReference type="PROSITE" id="PS50893">
    <property type="entry name" value="ABC_TRANSPORTER_2"/>
    <property type="match status" value="1"/>
</dbReference>
<gene>
    <name evidence="7" type="ORF">SAMN05421512_11758</name>
</gene>
<reference evidence="7 8" key="1">
    <citation type="submission" date="2017-08" db="EMBL/GenBank/DDBJ databases">
        <authorList>
            <person name="de Groot N.N."/>
        </authorList>
    </citation>
    <scope>NUCLEOTIDE SEQUENCE [LARGE SCALE GENOMIC DNA]</scope>
    <source>
        <strain evidence="7 8">USBA 352</strain>
    </source>
</reference>
<feature type="domain" description="ABC transporter" evidence="6">
    <location>
        <begin position="12"/>
        <end position="244"/>
    </location>
</feature>
<sequence length="244" mass="26626">MQASANDKDVLLEIGDLTAGYGAQPVLHGISLHVARNEFVAVIGANTAGKSTLLRAISGLLPQCKGRIVFDGKDLTKLKAHEIAGLGIAHVPEGRHVFPEMTVEDNLRMGAYAHADQAVTQQSLERVFELFPRLKERRMQYAGSMSGGEQQMVAVGRGMMLEPKLLILDEPSLGLAPLVVEEMHQRFLDIHRSGVTVLLVEQNVSLALHSAERAYVMSSGSIEIEGSARELLHDDRIRKAYLGI</sequence>
<organism evidence="7 8">
    <name type="scientific">Stappia indica</name>
    <dbReference type="NCBI Taxonomy" id="538381"/>
    <lineage>
        <taxon>Bacteria</taxon>
        <taxon>Pseudomonadati</taxon>
        <taxon>Pseudomonadota</taxon>
        <taxon>Alphaproteobacteria</taxon>
        <taxon>Hyphomicrobiales</taxon>
        <taxon>Stappiaceae</taxon>
        <taxon>Stappia</taxon>
    </lineage>
</organism>
<dbReference type="OrthoDB" id="9806149at2"/>
<dbReference type="InterPro" id="IPR003593">
    <property type="entry name" value="AAA+_ATPase"/>
</dbReference>
<keyword evidence="4 7" id="KW-0067">ATP-binding</keyword>
<accession>A0A285TT79</accession>
<dbReference type="GO" id="GO:0015807">
    <property type="term" value="P:L-amino acid transport"/>
    <property type="evidence" value="ECO:0007669"/>
    <property type="project" value="TreeGrafter"/>
</dbReference>
<evidence type="ECO:0000256" key="4">
    <source>
        <dbReference type="ARBA" id="ARBA00022840"/>
    </source>
</evidence>
<dbReference type="Pfam" id="PF00005">
    <property type="entry name" value="ABC_tran"/>
    <property type="match status" value="1"/>
</dbReference>
<dbReference type="InterPro" id="IPR052156">
    <property type="entry name" value="BCAA_Transport_ATP-bd_LivF"/>
</dbReference>
<dbReference type="Proteomes" id="UP000219331">
    <property type="component" value="Unassembled WGS sequence"/>
</dbReference>
<evidence type="ECO:0000256" key="2">
    <source>
        <dbReference type="ARBA" id="ARBA00022448"/>
    </source>
</evidence>
<dbReference type="STRING" id="538381.GCA_001696535_02845"/>
<dbReference type="GO" id="GO:0016887">
    <property type="term" value="F:ATP hydrolysis activity"/>
    <property type="evidence" value="ECO:0007669"/>
    <property type="project" value="InterPro"/>
</dbReference>